<evidence type="ECO:0000313" key="3">
    <source>
        <dbReference type="Proteomes" id="UP000569092"/>
    </source>
</evidence>
<protein>
    <submittedName>
        <fullName evidence="2">Uncharacterized protein</fullName>
    </submittedName>
</protein>
<reference evidence="2 3" key="1">
    <citation type="submission" date="2020-08" db="EMBL/GenBank/DDBJ databases">
        <title>Genomic Encyclopedia of Type Strains, Phase IV (KMG-V): Genome sequencing to study the core and pangenomes of soil and plant-associated prokaryotes.</title>
        <authorList>
            <person name="Whitman W."/>
        </authorList>
    </citation>
    <scope>NUCLEOTIDE SEQUENCE [LARGE SCALE GENOMIC DNA]</scope>
    <source>
        <strain evidence="2 3">M8US30</strain>
    </source>
</reference>
<feature type="transmembrane region" description="Helical" evidence="1">
    <location>
        <begin position="91"/>
        <end position="114"/>
    </location>
</feature>
<feature type="transmembrane region" description="Helical" evidence="1">
    <location>
        <begin position="41"/>
        <end position="64"/>
    </location>
</feature>
<gene>
    <name evidence="2" type="ORF">HDF10_001076</name>
</gene>
<evidence type="ECO:0000256" key="1">
    <source>
        <dbReference type="SAM" id="Phobius"/>
    </source>
</evidence>
<feature type="transmembrane region" description="Helical" evidence="1">
    <location>
        <begin position="15"/>
        <end position="36"/>
    </location>
</feature>
<keyword evidence="1" id="KW-1133">Transmembrane helix</keyword>
<keyword evidence="1" id="KW-0812">Transmembrane</keyword>
<proteinExistence type="predicted"/>
<keyword evidence="1" id="KW-0472">Membrane</keyword>
<comment type="caution">
    <text evidence="2">The sequence shown here is derived from an EMBL/GenBank/DDBJ whole genome shotgun (WGS) entry which is preliminary data.</text>
</comment>
<dbReference type="AlphaFoldDB" id="A0A7W8N416"/>
<organism evidence="2 3">
    <name type="scientific">Tunturiibacter lichenicola</name>
    <dbReference type="NCBI Taxonomy" id="2051959"/>
    <lineage>
        <taxon>Bacteria</taxon>
        <taxon>Pseudomonadati</taxon>
        <taxon>Acidobacteriota</taxon>
        <taxon>Terriglobia</taxon>
        <taxon>Terriglobales</taxon>
        <taxon>Acidobacteriaceae</taxon>
        <taxon>Tunturiibacter</taxon>
    </lineage>
</organism>
<evidence type="ECO:0000313" key="2">
    <source>
        <dbReference type="EMBL" id="MBB5343126.1"/>
    </source>
</evidence>
<name>A0A7W8N416_9BACT</name>
<dbReference type="Proteomes" id="UP000569092">
    <property type="component" value="Unassembled WGS sequence"/>
</dbReference>
<accession>A0A7W8N416</accession>
<dbReference type="EMBL" id="JACHDZ010000001">
    <property type="protein sequence ID" value="MBB5343126.1"/>
    <property type="molecule type" value="Genomic_DNA"/>
</dbReference>
<sequence>MRIEFPLLDWKGRPLSVRILHALFVVGFISFIPVLLWHQRVFLAIAATLTWIGFMYAGLFALFASRQTVIDLWYPPNSLQRLLPWNSEGQALIAIRLIGTIAIGFVSFMAYVILRNGTTVAYNHLGR</sequence>